<dbReference type="Proteomes" id="UP000823611">
    <property type="component" value="Unassembled WGS sequence"/>
</dbReference>
<proteinExistence type="predicted"/>
<sequence>MKSDNVNEFSVDTRRTGPSEDNRYQTSDVSEFKDIIENGDVYRDAASPGLGPVGGVTPTLPPDDVASPELGPVGGVTPTLPSDDVASPGLGPVGGVTPTLPPNDVASPGLGPVGGVTPTLPSGGVTVIPIIPSARYGYLRFFNGNVNGETIDIYIHNKLYARNLYFRESTDYFQLPAGSHKITVYRAGNRNVKLYEQDFRINANTRYTGAFSGEVGDYSMVFTITNCKKKTGNIARVRFINIAKNSPYFDVYLDKTVIIREFYYNEVSRYIDVRNGYHSLILTQSQTMRVLLEEPQVYFEGGRCYSVYILGNNSSVPVQISILEDSF</sequence>
<evidence type="ECO:0000259" key="2">
    <source>
        <dbReference type="Pfam" id="PF14344"/>
    </source>
</evidence>
<reference evidence="3" key="2">
    <citation type="journal article" date="2021" name="PeerJ">
        <title>Extensive microbial diversity within the chicken gut microbiome revealed by metagenomics and culture.</title>
        <authorList>
            <person name="Gilroy R."/>
            <person name="Ravi A."/>
            <person name="Getino M."/>
            <person name="Pursley I."/>
            <person name="Horton D.L."/>
            <person name="Alikhan N.F."/>
            <person name="Baker D."/>
            <person name="Gharbi K."/>
            <person name="Hall N."/>
            <person name="Watson M."/>
            <person name="Adriaenssens E.M."/>
            <person name="Foster-Nyarko E."/>
            <person name="Jarju S."/>
            <person name="Secka A."/>
            <person name="Antonio M."/>
            <person name="Oren A."/>
            <person name="Chaudhuri R.R."/>
            <person name="La Ragione R."/>
            <person name="Hildebrand F."/>
            <person name="Pallen M.J."/>
        </authorList>
    </citation>
    <scope>NUCLEOTIDE SEQUENCE</scope>
    <source>
        <strain evidence="3">F6-4510</strain>
    </source>
</reference>
<organism evidence="3 4">
    <name type="scientific">Candidatus Fimicola merdigallinarum</name>
    <dbReference type="NCBI Taxonomy" id="2840819"/>
    <lineage>
        <taxon>Bacteria</taxon>
        <taxon>Bacillati</taxon>
        <taxon>Bacillota</taxon>
        <taxon>Clostridia</taxon>
        <taxon>Lachnospirales</taxon>
        <taxon>Lachnospiraceae</taxon>
        <taxon>Lachnospiraceae incertae sedis</taxon>
        <taxon>Candidatus Fimicola</taxon>
    </lineage>
</organism>
<comment type="caution">
    <text evidence="3">The sequence shown here is derived from an EMBL/GenBank/DDBJ whole genome shotgun (WGS) entry which is preliminary data.</text>
</comment>
<feature type="region of interest" description="Disordered" evidence="1">
    <location>
        <begin position="46"/>
        <end position="66"/>
    </location>
</feature>
<dbReference type="EMBL" id="JADIMX010000154">
    <property type="protein sequence ID" value="MBO8435234.1"/>
    <property type="molecule type" value="Genomic_DNA"/>
</dbReference>
<protein>
    <submittedName>
        <fullName evidence="3">DUF4397 domain-containing protein</fullName>
    </submittedName>
</protein>
<feature type="compositionally biased region" description="Basic and acidic residues" evidence="1">
    <location>
        <begin position="1"/>
        <end position="23"/>
    </location>
</feature>
<dbReference type="InterPro" id="IPR025510">
    <property type="entry name" value="DUF4397"/>
</dbReference>
<feature type="domain" description="DUF4397" evidence="2">
    <location>
        <begin position="138"/>
        <end position="251"/>
    </location>
</feature>
<evidence type="ECO:0000313" key="3">
    <source>
        <dbReference type="EMBL" id="MBO8435234.1"/>
    </source>
</evidence>
<reference evidence="3" key="1">
    <citation type="submission" date="2020-10" db="EMBL/GenBank/DDBJ databases">
        <authorList>
            <person name="Gilroy R."/>
        </authorList>
    </citation>
    <scope>NUCLEOTIDE SEQUENCE</scope>
    <source>
        <strain evidence="3">F6-4510</strain>
    </source>
</reference>
<accession>A0A9D9DWK6</accession>
<name>A0A9D9DWK6_9FIRM</name>
<evidence type="ECO:0000313" key="4">
    <source>
        <dbReference type="Proteomes" id="UP000823611"/>
    </source>
</evidence>
<gene>
    <name evidence="3" type="ORF">IAC55_07945</name>
</gene>
<evidence type="ECO:0000256" key="1">
    <source>
        <dbReference type="SAM" id="MobiDB-lite"/>
    </source>
</evidence>
<feature type="region of interest" description="Disordered" evidence="1">
    <location>
        <begin position="1"/>
        <end position="31"/>
    </location>
</feature>
<dbReference type="Pfam" id="PF14344">
    <property type="entry name" value="DUF4397"/>
    <property type="match status" value="1"/>
</dbReference>
<dbReference type="AlphaFoldDB" id="A0A9D9DWK6"/>